<dbReference type="Pfam" id="PF02893">
    <property type="entry name" value="GRAM"/>
    <property type="match status" value="1"/>
</dbReference>
<evidence type="ECO:0000313" key="3">
    <source>
        <dbReference type="Proteomes" id="UP000827889"/>
    </source>
</evidence>
<gene>
    <name evidence="4" type="primary">LOC115732893</name>
</gene>
<dbReference type="InterPro" id="IPR011993">
    <property type="entry name" value="PH-like_dom_sf"/>
</dbReference>
<dbReference type="SMART" id="SM00568">
    <property type="entry name" value="GRAM"/>
    <property type="match status" value="1"/>
</dbReference>
<sequence>MDTCVKKKAMSSGGEPEAARCGTCVVGTPVEPRAHPANQHAATWVAGEARPAGSHSGYLNATPSGSASGFVNLNQSGGENPYVHVAPANGSAPSGRRPMNKLCDALNRCGKRFEDATRKAESLADNVWHHLRTSPSITDAAMARLAQGTKVLTEGGHEKVFHHTFEILPGEKLLKAYACYLSTSTGPVIGTLYLSNKRLAFCSDNPLCQYSPSGQQQWMYYKVVLLLDQLSTVSPSSNRLNPSEKYIQVVTRDGYEFWFMGFISYDKALRNINEALQHYRDDNMGGRIQVQ</sequence>
<dbReference type="CDD" id="cd13222">
    <property type="entry name" value="PH-GRAM_GEM"/>
    <property type="match status" value="1"/>
</dbReference>
<reference evidence="4" key="1">
    <citation type="submission" date="2025-08" db="UniProtKB">
        <authorList>
            <consortium name="RefSeq"/>
        </authorList>
    </citation>
    <scope>IDENTIFICATION</scope>
    <source>
        <tissue evidence="4">Leaf</tissue>
    </source>
</reference>
<protein>
    <submittedName>
        <fullName evidence="4">GEM-like protein 2</fullName>
    </submittedName>
</protein>
<accession>A0ABM3HMU8</accession>
<dbReference type="InterPro" id="IPR004182">
    <property type="entry name" value="GRAM"/>
</dbReference>
<evidence type="ECO:0000259" key="2">
    <source>
        <dbReference type="SMART" id="SM00568"/>
    </source>
</evidence>
<dbReference type="Proteomes" id="UP000827889">
    <property type="component" value="Chromosome 7"/>
</dbReference>
<dbReference type="Gene3D" id="2.30.29.30">
    <property type="entry name" value="Pleckstrin-homology domain (PH domain)/Phosphotyrosine-binding domain (PTB)"/>
    <property type="match status" value="1"/>
</dbReference>
<dbReference type="RefSeq" id="XP_048137927.1">
    <property type="nucleotide sequence ID" value="XM_048281970.1"/>
</dbReference>
<keyword evidence="3" id="KW-1185">Reference proteome</keyword>
<proteinExistence type="inferred from homology"/>
<evidence type="ECO:0000313" key="4">
    <source>
        <dbReference type="RefSeq" id="XP_048137927.1"/>
    </source>
</evidence>
<comment type="similarity">
    <text evidence="1">Belongs to the GEM family.</text>
</comment>
<feature type="domain" description="GRAM" evidence="2">
    <location>
        <begin position="159"/>
        <end position="237"/>
    </location>
</feature>
<evidence type="ECO:0000256" key="1">
    <source>
        <dbReference type="ARBA" id="ARBA00009414"/>
    </source>
</evidence>
<dbReference type="GeneID" id="115732893"/>
<dbReference type="PANTHER" id="PTHR31969">
    <property type="entry name" value="GEM-LIKE PROTEIN 2"/>
    <property type="match status" value="1"/>
</dbReference>
<dbReference type="InterPro" id="IPR037848">
    <property type="entry name" value="GEM-like"/>
</dbReference>
<organism evidence="3 4">
    <name type="scientific">Rhodamnia argentea</name>
    <dbReference type="NCBI Taxonomy" id="178133"/>
    <lineage>
        <taxon>Eukaryota</taxon>
        <taxon>Viridiplantae</taxon>
        <taxon>Streptophyta</taxon>
        <taxon>Embryophyta</taxon>
        <taxon>Tracheophyta</taxon>
        <taxon>Spermatophyta</taxon>
        <taxon>Magnoliopsida</taxon>
        <taxon>eudicotyledons</taxon>
        <taxon>Gunneridae</taxon>
        <taxon>Pentapetalae</taxon>
        <taxon>rosids</taxon>
        <taxon>malvids</taxon>
        <taxon>Myrtales</taxon>
        <taxon>Myrtaceae</taxon>
        <taxon>Myrtoideae</taxon>
        <taxon>Myrteae</taxon>
        <taxon>Australasian group</taxon>
        <taxon>Rhodamnia</taxon>
    </lineage>
</organism>
<name>A0ABM3HMU8_9MYRT</name>